<dbReference type="RefSeq" id="WP_084021032.1">
    <property type="nucleotide sequence ID" value="NZ_JACIDC010000008.1"/>
</dbReference>
<accession>A0A7W6IG97</accession>
<evidence type="ECO:0000313" key="4">
    <source>
        <dbReference type="Proteomes" id="UP000519439"/>
    </source>
</evidence>
<keyword evidence="1" id="KW-0472">Membrane</keyword>
<comment type="caution">
    <text evidence="3">The sequence shown here is derived from an EMBL/GenBank/DDBJ whole genome shotgun (WGS) entry which is preliminary data.</text>
</comment>
<keyword evidence="1" id="KW-0812">Transmembrane</keyword>
<keyword evidence="2" id="KW-0732">Signal</keyword>
<keyword evidence="1" id="KW-1133">Transmembrane helix</keyword>
<keyword evidence="4" id="KW-1185">Reference proteome</keyword>
<reference evidence="3 4" key="1">
    <citation type="submission" date="2020-08" db="EMBL/GenBank/DDBJ databases">
        <title>Genomic Encyclopedia of Type Strains, Phase IV (KMG-IV): sequencing the most valuable type-strain genomes for metagenomic binning, comparative biology and taxonomic classification.</title>
        <authorList>
            <person name="Goeker M."/>
        </authorList>
    </citation>
    <scope>NUCLEOTIDE SEQUENCE [LARGE SCALE GENOMIC DNA]</scope>
    <source>
        <strain evidence="3 4">DSM 15743</strain>
    </source>
</reference>
<dbReference type="AlphaFoldDB" id="A0A7W6IG97"/>
<gene>
    <name evidence="3" type="ORF">GGR34_002616</name>
</gene>
<evidence type="ECO:0000313" key="3">
    <source>
        <dbReference type="EMBL" id="MBB4040957.1"/>
    </source>
</evidence>
<evidence type="ECO:0000256" key="1">
    <source>
        <dbReference type="SAM" id="Phobius"/>
    </source>
</evidence>
<proteinExistence type="predicted"/>
<dbReference type="EMBL" id="JACIDC010000008">
    <property type="protein sequence ID" value="MBB4040957.1"/>
    <property type="molecule type" value="Genomic_DNA"/>
</dbReference>
<dbReference type="Proteomes" id="UP000519439">
    <property type="component" value="Unassembled WGS sequence"/>
</dbReference>
<feature type="transmembrane region" description="Helical" evidence="1">
    <location>
        <begin position="33"/>
        <end position="57"/>
    </location>
</feature>
<evidence type="ECO:0000256" key="2">
    <source>
        <dbReference type="SAM" id="SignalP"/>
    </source>
</evidence>
<name>A0A7W6IG97_9HYPH</name>
<feature type="chain" id="PRO_5031097659" evidence="2">
    <location>
        <begin position="24"/>
        <end position="122"/>
    </location>
</feature>
<protein>
    <submittedName>
        <fullName evidence="3">Uncharacterized protein</fullName>
    </submittedName>
</protein>
<sequence length="122" mass="13210">MKIFRPVSGAVAALALVTGLAAAQPAAARDRLSPGAAVALGALGGLAVGAAVGAAVAQPQPPVVYRAPPPPPEPVYVEERRVPVYYERPVRERVYVERCVTERYREWVPGWGWEHRTRRVCN</sequence>
<organism evidence="3 4">
    <name type="scientific">Microvirga flocculans</name>
    <dbReference type="NCBI Taxonomy" id="217168"/>
    <lineage>
        <taxon>Bacteria</taxon>
        <taxon>Pseudomonadati</taxon>
        <taxon>Pseudomonadota</taxon>
        <taxon>Alphaproteobacteria</taxon>
        <taxon>Hyphomicrobiales</taxon>
        <taxon>Methylobacteriaceae</taxon>
        <taxon>Microvirga</taxon>
    </lineage>
</organism>
<feature type="signal peptide" evidence="2">
    <location>
        <begin position="1"/>
        <end position="23"/>
    </location>
</feature>